<reference evidence="9 10" key="1">
    <citation type="journal article" date="2014" name="World J. Microbiol. Biotechnol.">
        <title>Biodiversity and physiological characteristics of Antarctic and Arctic lichens-associated bacteria.</title>
        <authorList>
            <person name="Lee Y.M."/>
            <person name="Kim E.H."/>
            <person name="Lee H.K."/>
            <person name="Hong S.G."/>
        </authorList>
    </citation>
    <scope>NUCLEOTIDE SEQUENCE [LARGE SCALE GENOMIC DNA]</scope>
    <source>
        <strain evidence="9 10">PAMC 26569</strain>
    </source>
</reference>
<sequence>MKTSPAVALAVSAPARGLSRLVAWPDRHAAALARALLLMLGLPLVLGVAAWLGNLALGGISTGNPVVTALAALVRFVSPSTRSDSWAPMIRAFDFIRGPHGDTLYATLFFDLHEKFQYPPTSLLWIDGLRHLIRIDTTTLNWVNAGVFLLNIAGSILLCREIVRRGAASALVEQAPVRLAVLVGALCFVFWPVIYGFTIGQIQLWIDCLFTGALLLWSKDRKIAAGIAIGLACTIKPQLGLLLPWALLWREQRFASGLAATIAAALMVSVARYGLASHIHYLDVLSYLSRHGESFRANQSVNGLMNRLLSNGDNLHWHADDFPPFLAAVYWPTLLSGLLLAAIPFTLALLGRRHRPGLIDLSIGGLCFTMASPIAWEQHYGIVLPIYIVAVCMILSQRSVPHSRIVVGMLITSWCLVGSNLQILNLFSTTWLNVLQSYVFIGALLLLGVLVSISRPAAPRAAR</sequence>
<feature type="transmembrane region" description="Helical" evidence="8">
    <location>
        <begin position="223"/>
        <end position="247"/>
    </location>
</feature>
<feature type="transmembrane region" description="Helical" evidence="8">
    <location>
        <begin position="382"/>
        <end position="398"/>
    </location>
</feature>
<comment type="similarity">
    <text evidence="7">Belongs to the glycosyltransferase 87 family.</text>
</comment>
<evidence type="ECO:0000256" key="5">
    <source>
        <dbReference type="ARBA" id="ARBA00022989"/>
    </source>
</evidence>
<feature type="transmembrane region" description="Helical" evidence="8">
    <location>
        <begin position="29"/>
        <end position="52"/>
    </location>
</feature>
<evidence type="ECO:0000256" key="1">
    <source>
        <dbReference type="ARBA" id="ARBA00004651"/>
    </source>
</evidence>
<dbReference type="GO" id="GO:0016758">
    <property type="term" value="F:hexosyltransferase activity"/>
    <property type="evidence" value="ECO:0007669"/>
    <property type="project" value="InterPro"/>
</dbReference>
<keyword evidence="3" id="KW-0808">Transferase</keyword>
<keyword evidence="6 8" id="KW-0472">Membrane</keyword>
<evidence type="ECO:0000256" key="7">
    <source>
        <dbReference type="ARBA" id="ARBA00024033"/>
    </source>
</evidence>
<name>A0A6M8HT95_9PROT</name>
<evidence type="ECO:0000256" key="2">
    <source>
        <dbReference type="ARBA" id="ARBA00022475"/>
    </source>
</evidence>
<proteinExistence type="inferred from homology"/>
<dbReference type="InterPro" id="IPR018584">
    <property type="entry name" value="GT87"/>
</dbReference>
<feature type="transmembrane region" description="Helical" evidence="8">
    <location>
        <begin position="139"/>
        <end position="159"/>
    </location>
</feature>
<feature type="transmembrane region" description="Helical" evidence="8">
    <location>
        <begin position="254"/>
        <end position="275"/>
    </location>
</feature>
<dbReference type="RefSeq" id="WP_171835181.1">
    <property type="nucleotide sequence ID" value="NZ_CP053708.1"/>
</dbReference>
<evidence type="ECO:0000256" key="3">
    <source>
        <dbReference type="ARBA" id="ARBA00022679"/>
    </source>
</evidence>
<keyword evidence="10" id="KW-1185">Reference proteome</keyword>
<feature type="transmembrane region" description="Helical" evidence="8">
    <location>
        <begin position="405"/>
        <end position="423"/>
    </location>
</feature>
<comment type="subcellular location">
    <subcellularLocation>
        <location evidence="1">Cell membrane</location>
        <topology evidence="1">Multi-pass membrane protein</topology>
    </subcellularLocation>
</comment>
<evidence type="ECO:0000313" key="9">
    <source>
        <dbReference type="EMBL" id="QKE91723.1"/>
    </source>
</evidence>
<dbReference type="EMBL" id="CP053708">
    <property type="protein sequence ID" value="QKE91723.1"/>
    <property type="molecule type" value="Genomic_DNA"/>
</dbReference>
<dbReference type="GO" id="GO:0005886">
    <property type="term" value="C:plasma membrane"/>
    <property type="evidence" value="ECO:0007669"/>
    <property type="project" value="UniProtKB-SubCell"/>
</dbReference>
<evidence type="ECO:0000256" key="6">
    <source>
        <dbReference type="ARBA" id="ARBA00023136"/>
    </source>
</evidence>
<evidence type="ECO:0000313" key="10">
    <source>
        <dbReference type="Proteomes" id="UP000500767"/>
    </source>
</evidence>
<dbReference type="KEGG" id="lck:HN018_18300"/>
<accession>A0A6M8HT95</accession>
<dbReference type="Proteomes" id="UP000500767">
    <property type="component" value="Chromosome"/>
</dbReference>
<keyword evidence="4 8" id="KW-0812">Transmembrane</keyword>
<feature type="transmembrane region" description="Helical" evidence="8">
    <location>
        <begin position="179"/>
        <end position="203"/>
    </location>
</feature>
<feature type="transmembrane region" description="Helical" evidence="8">
    <location>
        <begin position="357"/>
        <end position="376"/>
    </location>
</feature>
<feature type="transmembrane region" description="Helical" evidence="8">
    <location>
        <begin position="329"/>
        <end position="350"/>
    </location>
</feature>
<keyword evidence="2" id="KW-1003">Cell membrane</keyword>
<feature type="transmembrane region" description="Helical" evidence="8">
    <location>
        <begin position="435"/>
        <end position="453"/>
    </location>
</feature>
<dbReference type="AlphaFoldDB" id="A0A6M8HT95"/>
<protein>
    <submittedName>
        <fullName evidence="9">DUF2029 domain-containing protein</fullName>
    </submittedName>
</protein>
<keyword evidence="5 8" id="KW-1133">Transmembrane helix</keyword>
<evidence type="ECO:0000256" key="4">
    <source>
        <dbReference type="ARBA" id="ARBA00022692"/>
    </source>
</evidence>
<organism evidence="9 10">
    <name type="scientific">Lichenicola cladoniae</name>
    <dbReference type="NCBI Taxonomy" id="1484109"/>
    <lineage>
        <taxon>Bacteria</taxon>
        <taxon>Pseudomonadati</taxon>
        <taxon>Pseudomonadota</taxon>
        <taxon>Alphaproteobacteria</taxon>
        <taxon>Acetobacterales</taxon>
        <taxon>Acetobacteraceae</taxon>
        <taxon>Lichenicola</taxon>
    </lineage>
</organism>
<evidence type="ECO:0000256" key="8">
    <source>
        <dbReference type="SAM" id="Phobius"/>
    </source>
</evidence>
<gene>
    <name evidence="9" type="ORF">HN018_18300</name>
</gene>
<dbReference type="Pfam" id="PF09594">
    <property type="entry name" value="GT87"/>
    <property type="match status" value="1"/>
</dbReference>